<dbReference type="SUPFAM" id="SSF82171">
    <property type="entry name" value="DPP6 N-terminal domain-like"/>
    <property type="match status" value="1"/>
</dbReference>
<sequence length="692" mass="76118">MTSPTHRFPRLIRFAAQACIAFSRWISPNYMEPQGSIAFSTVGLPQYGFDVFSVPVPSNLDAAAAEHLTDRRHTDGRSVNFNGQFIDEGDAVAFVSERSGSARIYRSDSADHAPELLAGISDSLFHDRPTVRNGLVFFVSAHERPAEPFKSWSAVYSTRIDTGERFRLTPAGFADMSPAISLSGELVAVASYGSASWKGDFHELATEIVVFRPSDPSRRFVICDHGGWPTWAGESTLFFHRKAEDGWWSIYRADITAELENAGGPDAARRITPPGVHAFTPAAAHDGKRIAVATRKKGTIYRHIELFDLESEKFYPITERINPNLHHYNPFFSPESGFLGFHRFRGESSGGDSVVPHLQPVRSPVNGIRMLRLHGSFPAFSPHGKFIAMNGDFLTWPGLLVVRSDGFKRWTLLKEPSAFYTAWSPTEKGVIYTSLGPIFHSAKATVQIARITFDPADLDDESPAGEVKTELKVLTRADAGNNAFAACSPDGRHLVFRSGRSGHKNLYIVDAVEGEYGAGGARRLTEGEWIDTMPAWSPDGELIAFSSNRHDPSNTDAFGIYLVWPDGTGLRRVYVAGPEGSAEAARERINHVCFSPDSQWLVFTANLSAVTAEPVSMPNHFQPYGDLHICRLDGSGLTRLTFNGYENGTPAWGPLGGPLPDLGSLSLLRQDDDAGEKLRGQFDEPLWITCDI</sequence>
<name>A0A8J5G8P0_ZINOF</name>
<dbReference type="PANTHER" id="PTHR32161">
    <property type="entry name" value="DPP6 N-TERMINAL DOMAIN-LIKE PROTEIN"/>
    <property type="match status" value="1"/>
</dbReference>
<keyword evidence="2" id="KW-1185">Reference proteome</keyword>
<dbReference type="InterPro" id="IPR011659">
    <property type="entry name" value="WD40"/>
</dbReference>
<dbReference type="AlphaFoldDB" id="A0A8J5G8P0"/>
<dbReference type="Proteomes" id="UP000734854">
    <property type="component" value="Unassembled WGS sequence"/>
</dbReference>
<proteinExistence type="predicted"/>
<evidence type="ECO:0000313" key="2">
    <source>
        <dbReference type="Proteomes" id="UP000734854"/>
    </source>
</evidence>
<dbReference type="InterPro" id="IPR011042">
    <property type="entry name" value="6-blade_b-propeller_TolB-like"/>
</dbReference>
<reference evidence="1 2" key="1">
    <citation type="submission" date="2020-08" db="EMBL/GenBank/DDBJ databases">
        <title>Plant Genome Project.</title>
        <authorList>
            <person name="Zhang R.-G."/>
        </authorList>
    </citation>
    <scope>NUCLEOTIDE SEQUENCE [LARGE SCALE GENOMIC DNA]</scope>
    <source>
        <tissue evidence="1">Rhizome</tissue>
    </source>
</reference>
<dbReference type="EMBL" id="JACMSC010000011">
    <property type="protein sequence ID" value="KAG6502175.1"/>
    <property type="molecule type" value="Genomic_DNA"/>
</dbReference>
<dbReference type="PANTHER" id="PTHR32161:SF9">
    <property type="entry name" value="TOLB PROTEIN-LIKE PROTEIN"/>
    <property type="match status" value="1"/>
</dbReference>
<comment type="caution">
    <text evidence="1">The sequence shown here is derived from an EMBL/GenBank/DDBJ whole genome shotgun (WGS) entry which is preliminary data.</text>
</comment>
<dbReference type="Gene3D" id="2.120.10.30">
    <property type="entry name" value="TolB, C-terminal domain"/>
    <property type="match status" value="4"/>
</dbReference>
<evidence type="ECO:0000313" key="1">
    <source>
        <dbReference type="EMBL" id="KAG6502175.1"/>
    </source>
</evidence>
<gene>
    <name evidence="1" type="ORF">ZIOFF_042064</name>
</gene>
<organism evidence="1 2">
    <name type="scientific">Zingiber officinale</name>
    <name type="common">Ginger</name>
    <name type="synonym">Amomum zingiber</name>
    <dbReference type="NCBI Taxonomy" id="94328"/>
    <lineage>
        <taxon>Eukaryota</taxon>
        <taxon>Viridiplantae</taxon>
        <taxon>Streptophyta</taxon>
        <taxon>Embryophyta</taxon>
        <taxon>Tracheophyta</taxon>
        <taxon>Spermatophyta</taxon>
        <taxon>Magnoliopsida</taxon>
        <taxon>Liliopsida</taxon>
        <taxon>Zingiberales</taxon>
        <taxon>Zingiberaceae</taxon>
        <taxon>Zingiber</taxon>
    </lineage>
</organism>
<protein>
    <submittedName>
        <fullName evidence="1">Uncharacterized protein</fullName>
    </submittedName>
</protein>
<accession>A0A8J5G8P0</accession>
<dbReference type="Pfam" id="PF07676">
    <property type="entry name" value="PD40"/>
    <property type="match status" value="2"/>
</dbReference>
<dbReference type="SUPFAM" id="SSF69304">
    <property type="entry name" value="Tricorn protease N-terminal domain"/>
    <property type="match status" value="1"/>
</dbReference>